<evidence type="ECO:0000256" key="6">
    <source>
        <dbReference type="ARBA" id="ARBA00023134"/>
    </source>
</evidence>
<dbReference type="InterPro" id="IPR005225">
    <property type="entry name" value="Small_GTP-bd"/>
</dbReference>
<dbReference type="Pfam" id="PF00009">
    <property type="entry name" value="GTP_EFTU"/>
    <property type="match status" value="1"/>
</dbReference>
<keyword evidence="7" id="KW-0963">Cytoplasm</keyword>
<dbReference type="FunFam" id="3.40.50.300:FF:000029">
    <property type="entry name" value="Elongation factor G"/>
    <property type="match status" value="1"/>
</dbReference>
<dbReference type="SMART" id="SM00889">
    <property type="entry name" value="EFG_IV"/>
    <property type="match status" value="1"/>
</dbReference>
<dbReference type="InterPro" id="IPR004161">
    <property type="entry name" value="EFTu-like_2"/>
</dbReference>
<dbReference type="SUPFAM" id="SSF50447">
    <property type="entry name" value="Translation proteins"/>
    <property type="match status" value="1"/>
</dbReference>
<evidence type="ECO:0000256" key="3">
    <source>
        <dbReference type="ARBA" id="ARBA00022741"/>
    </source>
</evidence>
<dbReference type="Gene3D" id="3.30.230.10">
    <property type="match status" value="1"/>
</dbReference>
<feature type="binding site" evidence="7">
    <location>
        <begin position="18"/>
        <end position="25"/>
    </location>
    <ligand>
        <name>GTP</name>
        <dbReference type="ChEBI" id="CHEBI:37565"/>
    </ligand>
</feature>
<dbReference type="EMBL" id="JQBS01000017">
    <property type="protein sequence ID" value="KRN56922.1"/>
    <property type="molecule type" value="Genomic_DNA"/>
</dbReference>
<dbReference type="CDD" id="cd03713">
    <property type="entry name" value="EFG_mtEFG_C"/>
    <property type="match status" value="1"/>
</dbReference>
<dbReference type="FunFam" id="3.30.70.870:FF:000001">
    <property type="entry name" value="Elongation factor G"/>
    <property type="match status" value="1"/>
</dbReference>
<dbReference type="FunFam" id="2.40.30.10:FF:000006">
    <property type="entry name" value="Elongation factor G"/>
    <property type="match status" value="1"/>
</dbReference>
<dbReference type="GO" id="GO:0032790">
    <property type="term" value="P:ribosome disassembly"/>
    <property type="evidence" value="ECO:0007669"/>
    <property type="project" value="TreeGrafter"/>
</dbReference>
<dbReference type="GO" id="GO:0005525">
    <property type="term" value="F:GTP binding"/>
    <property type="evidence" value="ECO:0007669"/>
    <property type="project" value="UniProtKB-UniRule"/>
</dbReference>
<dbReference type="InterPro" id="IPR009000">
    <property type="entry name" value="Transl_B-barrel_sf"/>
</dbReference>
<evidence type="ECO:0000256" key="7">
    <source>
        <dbReference type="HAMAP-Rule" id="MF_00054"/>
    </source>
</evidence>
<evidence type="ECO:0000256" key="1">
    <source>
        <dbReference type="ARBA" id="ARBA00005870"/>
    </source>
</evidence>
<evidence type="ECO:0000313" key="9">
    <source>
        <dbReference type="EMBL" id="KRN56922.1"/>
    </source>
</evidence>
<dbReference type="SMART" id="SM00838">
    <property type="entry name" value="EFG_C"/>
    <property type="match status" value="1"/>
</dbReference>
<dbReference type="SUPFAM" id="SSF54211">
    <property type="entry name" value="Ribosomal protein S5 domain 2-like"/>
    <property type="match status" value="1"/>
</dbReference>
<sequence length="693" mass="76471">MANREFSLEKTRNIGIMAHVDAGKTTTTERILYYTGKIHKIGETHEGASQMDWMEQEQERGITITSAATTAEWKNYRVNIIDTPGHVDFTIEVQRSLRVLDGAVTVLDSQSGVEPQTETVWRQATDYKVPRIVFCNKMDKIGADFLYSVNSLHERLQANAHPIQLPIGAEDDFTGIIDLVKMKAEIYTNDLGTDIQETDIPEEYVEAATEWRKKLIEAVVETDEELMMKYLDGEEITEEELKAGIRQATINVEFFPVMAGSAFKNKGVQLMLDAVLDYLPSPLDVDAIKGIDVKTEEETTRPADDSAPFASLAFKVMTDPFVGRLTFFRVYSGVLESGSYVLNASKNKKERVGRILQMHANTRKEIDKVYSGDIAAAVGLKDTTTGDTLCALEAPVILESIEFPEPVIQVAVEPKSKADQDKMGIALQKLAEEDPSFRVETNAETGETVISGMGELHLDVLVDRMRREFNVDASVGAPQVSYRETFRGSTKAEGKFVRQSGGKGQYGHVWIEFTPNEEGAGFEFENAIVGGVVPREYIPAVKAGLEGSLDNGVLAGYPLVDIKAKLYDGSYHDVDSNETAFKVAASMALKAAAKKANPVILEPMMKVIVTVPEDYLGDIMGHITARRGRVEGMEAHGNSQIVNAIVPLANMFGYATTLRSSTQGRGTFMMVFDHYEDLPKSIQEEIISKNGGN</sequence>
<dbReference type="InterPro" id="IPR004540">
    <property type="entry name" value="Transl_elong_EFG/EF2"/>
</dbReference>
<dbReference type="InterPro" id="IPR027417">
    <property type="entry name" value="P-loop_NTPase"/>
</dbReference>
<proteinExistence type="inferred from homology"/>
<name>A0A0R2I5H2_CARDV</name>
<dbReference type="InterPro" id="IPR035647">
    <property type="entry name" value="EFG_III/V"/>
</dbReference>
<evidence type="ECO:0000256" key="4">
    <source>
        <dbReference type="ARBA" id="ARBA00022768"/>
    </source>
</evidence>
<feature type="binding site" evidence="7">
    <location>
        <begin position="82"/>
        <end position="86"/>
    </location>
    <ligand>
        <name>GTP</name>
        <dbReference type="ChEBI" id="CHEBI:37565"/>
    </ligand>
</feature>
<dbReference type="PANTHER" id="PTHR43261:SF1">
    <property type="entry name" value="RIBOSOME-RELEASING FACTOR 2, MITOCHONDRIAL"/>
    <property type="match status" value="1"/>
</dbReference>
<dbReference type="PATRIC" id="fig|1449336.4.peg.582"/>
<keyword evidence="3 7" id="KW-0547">Nucleotide-binding</keyword>
<keyword evidence="10" id="KW-1185">Reference proteome</keyword>
<dbReference type="FunFam" id="3.30.230.10:FF:000003">
    <property type="entry name" value="Elongation factor G"/>
    <property type="match status" value="1"/>
</dbReference>
<dbReference type="PANTHER" id="PTHR43261">
    <property type="entry name" value="TRANSLATION ELONGATION FACTOR G-RELATED"/>
    <property type="match status" value="1"/>
</dbReference>
<dbReference type="GeneID" id="89587862"/>
<feature type="binding site" evidence="7">
    <location>
        <begin position="136"/>
        <end position="139"/>
    </location>
    <ligand>
        <name>GTP</name>
        <dbReference type="ChEBI" id="CHEBI:37565"/>
    </ligand>
</feature>
<keyword evidence="5 7" id="KW-0648">Protein biosynthesis</keyword>
<dbReference type="PRINTS" id="PR00315">
    <property type="entry name" value="ELONGATNFCT"/>
</dbReference>
<keyword evidence="4 7" id="KW-0251">Elongation factor</keyword>
<comment type="function">
    <text evidence="7">Catalyzes the GTP-dependent ribosomal translocation step during translation elongation. During this step, the ribosome changes from the pre-translocational (PRE) to the post-translocational (POST) state as the newly formed A-site-bound peptidyl-tRNA and P-site-bound deacylated tRNA move to the P and E sites, respectively. Catalyzes the coordinated movement of the two tRNA molecules, the mRNA and conformational changes in the ribosome.</text>
</comment>
<dbReference type="Gene3D" id="3.30.70.240">
    <property type="match status" value="1"/>
</dbReference>
<dbReference type="SUPFAM" id="SSF54980">
    <property type="entry name" value="EF-G C-terminal domain-like"/>
    <property type="match status" value="2"/>
</dbReference>
<dbReference type="Pfam" id="PF03764">
    <property type="entry name" value="EFG_IV"/>
    <property type="match status" value="1"/>
</dbReference>
<dbReference type="eggNOG" id="COG0480">
    <property type="taxonomic scope" value="Bacteria"/>
</dbReference>
<comment type="caution">
    <text evidence="9">The sequence shown here is derived from an EMBL/GenBank/DDBJ whole genome shotgun (WGS) entry which is preliminary data.</text>
</comment>
<dbReference type="GO" id="GO:0003924">
    <property type="term" value="F:GTPase activity"/>
    <property type="evidence" value="ECO:0007669"/>
    <property type="project" value="InterPro"/>
</dbReference>
<evidence type="ECO:0000259" key="8">
    <source>
        <dbReference type="PROSITE" id="PS51722"/>
    </source>
</evidence>
<evidence type="ECO:0000256" key="5">
    <source>
        <dbReference type="ARBA" id="ARBA00022917"/>
    </source>
</evidence>
<dbReference type="Pfam" id="PF14492">
    <property type="entry name" value="EFG_III"/>
    <property type="match status" value="1"/>
</dbReference>
<dbReference type="FunFam" id="3.30.70.240:FF:000001">
    <property type="entry name" value="Elongation factor G"/>
    <property type="match status" value="1"/>
</dbReference>
<dbReference type="Gene3D" id="2.40.30.10">
    <property type="entry name" value="Translation factors"/>
    <property type="match status" value="1"/>
</dbReference>
<dbReference type="InterPro" id="IPR020568">
    <property type="entry name" value="Ribosomal_Su5_D2-typ_SF"/>
</dbReference>
<reference evidence="9 10" key="1">
    <citation type="journal article" date="2015" name="Genome Announc.">
        <title>Expanding the biotechnology potential of lactobacilli through comparative genomics of 213 strains and associated genera.</title>
        <authorList>
            <person name="Sun Z."/>
            <person name="Harris H.M."/>
            <person name="McCann A."/>
            <person name="Guo C."/>
            <person name="Argimon S."/>
            <person name="Zhang W."/>
            <person name="Yang X."/>
            <person name="Jeffery I.B."/>
            <person name="Cooney J.C."/>
            <person name="Kagawa T.F."/>
            <person name="Liu W."/>
            <person name="Song Y."/>
            <person name="Salvetti E."/>
            <person name="Wrobel A."/>
            <person name="Rasinkangas P."/>
            <person name="Parkhill J."/>
            <person name="Rea M.C."/>
            <person name="O'Sullivan O."/>
            <person name="Ritari J."/>
            <person name="Douillard F.P."/>
            <person name="Paul Ross R."/>
            <person name="Yang R."/>
            <person name="Briner A.E."/>
            <person name="Felis G.E."/>
            <person name="de Vos W.M."/>
            <person name="Barrangou R."/>
            <person name="Klaenhammer T.R."/>
            <person name="Caufield P.W."/>
            <person name="Cui Y."/>
            <person name="Zhang H."/>
            <person name="O'Toole P.W."/>
        </authorList>
    </citation>
    <scope>NUCLEOTIDE SEQUENCE [LARGE SCALE GENOMIC DNA]</scope>
    <source>
        <strain evidence="9 10">DSM 20623</strain>
    </source>
</reference>
<dbReference type="InterPro" id="IPR031157">
    <property type="entry name" value="G_TR_CS"/>
</dbReference>
<dbReference type="InterPro" id="IPR009022">
    <property type="entry name" value="EFG_III"/>
</dbReference>
<dbReference type="Pfam" id="PF03144">
    <property type="entry name" value="GTP_EFTU_D2"/>
    <property type="match status" value="1"/>
</dbReference>
<feature type="domain" description="Tr-type G" evidence="8">
    <location>
        <begin position="9"/>
        <end position="283"/>
    </location>
</feature>
<dbReference type="PROSITE" id="PS00301">
    <property type="entry name" value="G_TR_1"/>
    <property type="match status" value="1"/>
</dbReference>
<dbReference type="CDD" id="cd01886">
    <property type="entry name" value="EF-G"/>
    <property type="match status" value="1"/>
</dbReference>
<dbReference type="SUPFAM" id="SSF52540">
    <property type="entry name" value="P-loop containing nucleoside triphosphate hydrolases"/>
    <property type="match status" value="1"/>
</dbReference>
<dbReference type="Gene3D" id="3.40.50.300">
    <property type="entry name" value="P-loop containing nucleotide triphosphate hydrolases"/>
    <property type="match status" value="1"/>
</dbReference>
<dbReference type="CDD" id="cd04088">
    <property type="entry name" value="EFG_mtEFG_II"/>
    <property type="match status" value="1"/>
</dbReference>
<dbReference type="NCBIfam" id="TIGR00231">
    <property type="entry name" value="small_GTP"/>
    <property type="match status" value="1"/>
</dbReference>
<dbReference type="GO" id="GO:0005737">
    <property type="term" value="C:cytoplasm"/>
    <property type="evidence" value="ECO:0007669"/>
    <property type="project" value="UniProtKB-SubCell"/>
</dbReference>
<dbReference type="Gene3D" id="3.30.70.870">
    <property type="entry name" value="Elongation Factor G (Translational Gtpase), domain 3"/>
    <property type="match status" value="1"/>
</dbReference>
<dbReference type="CDD" id="cd01434">
    <property type="entry name" value="EFG_mtEFG1_IV"/>
    <property type="match status" value="1"/>
</dbReference>
<dbReference type="InterPro" id="IPR035649">
    <property type="entry name" value="EFG_V"/>
</dbReference>
<dbReference type="InterPro" id="IPR014721">
    <property type="entry name" value="Ribsml_uS5_D2-typ_fold_subgr"/>
</dbReference>
<dbReference type="InterPro" id="IPR000640">
    <property type="entry name" value="EFG_V-like"/>
</dbReference>
<dbReference type="InterPro" id="IPR041095">
    <property type="entry name" value="EFG_II"/>
</dbReference>
<dbReference type="CDD" id="cd16262">
    <property type="entry name" value="EFG_III"/>
    <property type="match status" value="1"/>
</dbReference>
<comment type="similarity">
    <text evidence="1 7">Belongs to the TRAFAC class translation factor GTPase superfamily. Classic translation factor GTPase family. EF-G/EF-2 subfamily.</text>
</comment>
<dbReference type="InterPro" id="IPR000795">
    <property type="entry name" value="T_Tr_GTP-bd_dom"/>
</dbReference>
<protein>
    <recommendedName>
        <fullName evidence="2 7">Elongation factor G</fullName>
        <shortName evidence="7">EF-G</shortName>
    </recommendedName>
</protein>
<dbReference type="GO" id="GO:0003746">
    <property type="term" value="F:translation elongation factor activity"/>
    <property type="evidence" value="ECO:0007669"/>
    <property type="project" value="UniProtKB-UniRule"/>
</dbReference>
<dbReference type="Proteomes" id="UP000051658">
    <property type="component" value="Unassembled WGS sequence"/>
</dbReference>
<dbReference type="InterPro" id="IPR005517">
    <property type="entry name" value="Transl_elong_EFG/EF2_IV"/>
</dbReference>
<gene>
    <name evidence="7" type="primary">fusA</name>
    <name evidence="9" type="ORF">IV74_GL000570</name>
</gene>
<dbReference type="PROSITE" id="PS51722">
    <property type="entry name" value="G_TR_2"/>
    <property type="match status" value="1"/>
</dbReference>
<dbReference type="NCBIfam" id="TIGR00484">
    <property type="entry name" value="EF-G"/>
    <property type="match status" value="1"/>
</dbReference>
<accession>A0A0R2I5H2</accession>
<evidence type="ECO:0000313" key="10">
    <source>
        <dbReference type="Proteomes" id="UP000051658"/>
    </source>
</evidence>
<dbReference type="AlphaFoldDB" id="A0A0R2I5H2"/>
<comment type="subcellular location">
    <subcellularLocation>
        <location evidence="7">Cytoplasm</location>
    </subcellularLocation>
</comment>
<evidence type="ECO:0000256" key="2">
    <source>
        <dbReference type="ARBA" id="ARBA00017872"/>
    </source>
</evidence>
<keyword evidence="6 7" id="KW-0342">GTP-binding</keyword>
<dbReference type="NCBIfam" id="NF009381">
    <property type="entry name" value="PRK12740.1-5"/>
    <property type="match status" value="1"/>
</dbReference>
<dbReference type="Pfam" id="PF00679">
    <property type="entry name" value="EFG_C"/>
    <property type="match status" value="1"/>
</dbReference>
<dbReference type="RefSeq" id="WP_034572145.1">
    <property type="nucleotide sequence ID" value="NZ_JQBS01000017.1"/>
</dbReference>
<dbReference type="InterPro" id="IPR047872">
    <property type="entry name" value="EFG_IV"/>
</dbReference>
<dbReference type="HAMAP" id="MF_00054_B">
    <property type="entry name" value="EF_G_EF_2_B"/>
    <property type="match status" value="1"/>
</dbReference>
<organism evidence="9 10">
    <name type="scientific">Carnobacterium divergens DSM 20623</name>
    <dbReference type="NCBI Taxonomy" id="1449336"/>
    <lineage>
        <taxon>Bacteria</taxon>
        <taxon>Bacillati</taxon>
        <taxon>Bacillota</taxon>
        <taxon>Bacilli</taxon>
        <taxon>Lactobacillales</taxon>
        <taxon>Carnobacteriaceae</taxon>
        <taxon>Carnobacterium</taxon>
    </lineage>
</organism>